<comment type="caution">
    <text evidence="1">The sequence shown here is derived from an EMBL/GenBank/DDBJ whole genome shotgun (WGS) entry which is preliminary data.</text>
</comment>
<evidence type="ECO:0000313" key="2">
    <source>
        <dbReference type="Proteomes" id="UP000245207"/>
    </source>
</evidence>
<accession>A0A2U1P5T2</accession>
<dbReference type="OrthoDB" id="1728647at2759"/>
<evidence type="ECO:0000313" key="1">
    <source>
        <dbReference type="EMBL" id="PWA81037.1"/>
    </source>
</evidence>
<dbReference type="AlphaFoldDB" id="A0A2U1P5T2"/>
<keyword evidence="2" id="KW-1185">Reference proteome</keyword>
<dbReference type="SUPFAM" id="SSF48371">
    <property type="entry name" value="ARM repeat"/>
    <property type="match status" value="1"/>
</dbReference>
<dbReference type="EMBL" id="PKPP01001640">
    <property type="protein sequence ID" value="PWA81037.1"/>
    <property type="molecule type" value="Genomic_DNA"/>
</dbReference>
<dbReference type="Gene3D" id="1.25.10.10">
    <property type="entry name" value="Leucine-rich Repeat Variant"/>
    <property type="match status" value="1"/>
</dbReference>
<proteinExistence type="predicted"/>
<gene>
    <name evidence="1" type="ORF">CTI12_AA191290</name>
</gene>
<organism evidence="1 2">
    <name type="scientific">Artemisia annua</name>
    <name type="common">Sweet wormwood</name>
    <dbReference type="NCBI Taxonomy" id="35608"/>
    <lineage>
        <taxon>Eukaryota</taxon>
        <taxon>Viridiplantae</taxon>
        <taxon>Streptophyta</taxon>
        <taxon>Embryophyta</taxon>
        <taxon>Tracheophyta</taxon>
        <taxon>Spermatophyta</taxon>
        <taxon>Magnoliopsida</taxon>
        <taxon>eudicotyledons</taxon>
        <taxon>Gunneridae</taxon>
        <taxon>Pentapetalae</taxon>
        <taxon>asterids</taxon>
        <taxon>campanulids</taxon>
        <taxon>Asterales</taxon>
        <taxon>Asteraceae</taxon>
        <taxon>Asteroideae</taxon>
        <taxon>Anthemideae</taxon>
        <taxon>Artemisiinae</taxon>
        <taxon>Artemisia</taxon>
    </lineage>
</organism>
<protein>
    <submittedName>
        <fullName evidence="1">Importin beta-like SAD2</fullName>
    </submittedName>
</protein>
<reference evidence="1 2" key="1">
    <citation type="journal article" date="2018" name="Mol. Plant">
        <title>The genome of Artemisia annua provides insight into the evolution of Asteraceae family and artemisinin biosynthesis.</title>
        <authorList>
            <person name="Shen Q."/>
            <person name="Zhang L."/>
            <person name="Liao Z."/>
            <person name="Wang S."/>
            <person name="Yan T."/>
            <person name="Shi P."/>
            <person name="Liu M."/>
            <person name="Fu X."/>
            <person name="Pan Q."/>
            <person name="Wang Y."/>
            <person name="Lv Z."/>
            <person name="Lu X."/>
            <person name="Zhang F."/>
            <person name="Jiang W."/>
            <person name="Ma Y."/>
            <person name="Chen M."/>
            <person name="Hao X."/>
            <person name="Li L."/>
            <person name="Tang Y."/>
            <person name="Lv G."/>
            <person name="Zhou Y."/>
            <person name="Sun X."/>
            <person name="Brodelius P.E."/>
            <person name="Rose J.K.C."/>
            <person name="Tang K."/>
        </authorList>
    </citation>
    <scope>NUCLEOTIDE SEQUENCE [LARGE SCALE GENOMIC DNA]</scope>
    <source>
        <strain evidence="2">cv. Huhao1</strain>
        <tissue evidence="1">Leaf</tissue>
    </source>
</reference>
<dbReference type="InterPro" id="IPR016024">
    <property type="entry name" value="ARM-type_fold"/>
</dbReference>
<dbReference type="InterPro" id="IPR011989">
    <property type="entry name" value="ARM-like"/>
</dbReference>
<sequence length="80" mass="8882">MDLPTLSVVLKAALSSNLDQRKAAEKTLYHYQYSPQHLLRLLQIIVDGNCDMGVRQVLRNESGSQVGSMGRNKLARIGLT</sequence>
<dbReference type="STRING" id="35608.A0A2U1P5T2"/>
<name>A0A2U1P5T2_ARTAN</name>
<dbReference type="Proteomes" id="UP000245207">
    <property type="component" value="Unassembled WGS sequence"/>
</dbReference>